<evidence type="ECO:0000313" key="1">
    <source>
        <dbReference type="EMBL" id="CUO61529.1"/>
    </source>
</evidence>
<accession>A0A174GKV9</accession>
<name>A0A174GKV9_FLAPL</name>
<protein>
    <submittedName>
        <fullName evidence="1">Uncharacterized protein</fullName>
    </submittedName>
</protein>
<dbReference type="Proteomes" id="UP000095746">
    <property type="component" value="Unassembled WGS sequence"/>
</dbReference>
<organism evidence="1 2">
    <name type="scientific">Flavonifractor plautii</name>
    <name type="common">Fusobacterium plautii</name>
    <dbReference type="NCBI Taxonomy" id="292800"/>
    <lineage>
        <taxon>Bacteria</taxon>
        <taxon>Bacillati</taxon>
        <taxon>Bacillota</taxon>
        <taxon>Clostridia</taxon>
        <taxon>Eubacteriales</taxon>
        <taxon>Oscillospiraceae</taxon>
        <taxon>Flavonifractor</taxon>
    </lineage>
</organism>
<dbReference type="AlphaFoldDB" id="A0A174GKV9"/>
<sequence>MEQKKSTLKEIKATVMPQTAEGLQMLMEETGLTVGEVIDRLTLQMCPDDLGFAVCFAQDQIFFSISNLPEEEQEEALTKIIIFLAGLVPVDHLKGLEQAAISKRAERLKEYKEYIEDLPEKDAKRILKELAILEKIRAQK</sequence>
<dbReference type="EMBL" id="CYZT01000126">
    <property type="protein sequence ID" value="CUO61529.1"/>
    <property type="molecule type" value="Genomic_DNA"/>
</dbReference>
<dbReference type="RefSeq" id="WP_196059742.1">
    <property type="nucleotide sequence ID" value="NZ_JADPCX010000052.1"/>
</dbReference>
<gene>
    <name evidence="1" type="ORF">ERS852411_01848</name>
</gene>
<proteinExistence type="predicted"/>
<reference evidence="1 2" key="1">
    <citation type="submission" date="2015-09" db="EMBL/GenBank/DDBJ databases">
        <authorList>
            <consortium name="Pathogen Informatics"/>
        </authorList>
    </citation>
    <scope>NUCLEOTIDE SEQUENCE [LARGE SCALE GENOMIC DNA]</scope>
    <source>
        <strain evidence="1 2">2789STDY5608854</strain>
    </source>
</reference>
<evidence type="ECO:0000313" key="2">
    <source>
        <dbReference type="Proteomes" id="UP000095746"/>
    </source>
</evidence>